<dbReference type="Pfam" id="PF00005">
    <property type="entry name" value="ABC_tran"/>
    <property type="match status" value="1"/>
</dbReference>
<dbReference type="SUPFAM" id="SSF52540">
    <property type="entry name" value="P-loop containing nucleoside triphosphate hydrolases"/>
    <property type="match status" value="1"/>
</dbReference>
<protein>
    <submittedName>
        <fullName evidence="11">Putative pleiotropic drug resistance pdr1-15 abc superfamily protein</fullName>
    </submittedName>
</protein>
<dbReference type="InterPro" id="IPR017871">
    <property type="entry name" value="ABC_transporter-like_CS"/>
</dbReference>
<evidence type="ECO:0000259" key="10">
    <source>
        <dbReference type="PROSITE" id="PS50893"/>
    </source>
</evidence>
<keyword evidence="4 9" id="KW-0812">Transmembrane</keyword>
<proteinExistence type="inferred from homology"/>
<dbReference type="Gene3D" id="3.40.50.300">
    <property type="entry name" value="P-loop containing nucleotide triphosphate hydrolases"/>
    <property type="match status" value="1"/>
</dbReference>
<dbReference type="SMART" id="SM00382">
    <property type="entry name" value="AAA"/>
    <property type="match status" value="1"/>
</dbReference>
<dbReference type="PANTHER" id="PTHR48041">
    <property type="entry name" value="ABC TRANSPORTER G FAMILY MEMBER 28"/>
    <property type="match status" value="1"/>
</dbReference>
<evidence type="ECO:0000313" key="11">
    <source>
        <dbReference type="EMBL" id="MBW70497.1"/>
    </source>
</evidence>
<keyword evidence="8 9" id="KW-0472">Membrane</keyword>
<evidence type="ECO:0000256" key="3">
    <source>
        <dbReference type="ARBA" id="ARBA00022448"/>
    </source>
</evidence>
<keyword evidence="7 9" id="KW-1133">Transmembrane helix</keyword>
<feature type="transmembrane region" description="Helical" evidence="9">
    <location>
        <begin position="376"/>
        <end position="396"/>
    </location>
</feature>
<dbReference type="FunFam" id="3.40.50.300:FF:001077">
    <property type="entry name" value="Uncharacterized protein, isoform A"/>
    <property type="match status" value="1"/>
</dbReference>
<keyword evidence="6" id="KW-0067">ATP-binding</keyword>
<dbReference type="InterPro" id="IPR013525">
    <property type="entry name" value="ABC2_TM"/>
</dbReference>
<dbReference type="GO" id="GO:0140359">
    <property type="term" value="F:ABC-type transporter activity"/>
    <property type="evidence" value="ECO:0007669"/>
    <property type="project" value="InterPro"/>
</dbReference>
<evidence type="ECO:0000256" key="2">
    <source>
        <dbReference type="ARBA" id="ARBA00005814"/>
    </source>
</evidence>
<dbReference type="GO" id="GO:0016887">
    <property type="term" value="F:ATP hydrolysis activity"/>
    <property type="evidence" value="ECO:0007669"/>
    <property type="project" value="InterPro"/>
</dbReference>
<feature type="transmembrane region" description="Helical" evidence="9">
    <location>
        <begin position="274"/>
        <end position="297"/>
    </location>
</feature>
<dbReference type="GO" id="GO:0005524">
    <property type="term" value="F:ATP binding"/>
    <property type="evidence" value="ECO:0007669"/>
    <property type="project" value="UniProtKB-KW"/>
</dbReference>
<keyword evidence="5" id="KW-0547">Nucleotide-binding</keyword>
<evidence type="ECO:0000256" key="7">
    <source>
        <dbReference type="ARBA" id="ARBA00022989"/>
    </source>
</evidence>
<dbReference type="VEuPathDB" id="VectorBase:ADAC000160"/>
<dbReference type="InterPro" id="IPR027417">
    <property type="entry name" value="P-loop_NTPase"/>
</dbReference>
<feature type="transmembrane region" description="Helical" evidence="9">
    <location>
        <begin position="454"/>
        <end position="478"/>
    </location>
</feature>
<dbReference type="PROSITE" id="PS00211">
    <property type="entry name" value="ABC_TRANSPORTER_1"/>
    <property type="match status" value="1"/>
</dbReference>
<reference evidence="11" key="1">
    <citation type="submission" date="2018-01" db="EMBL/GenBank/DDBJ databases">
        <title>An insight into the sialome of Amazonian anophelines.</title>
        <authorList>
            <person name="Ribeiro J.M."/>
            <person name="Scarpassa V."/>
            <person name="Calvo E."/>
        </authorList>
    </citation>
    <scope>NUCLEOTIDE SEQUENCE</scope>
</reference>
<name>A0A2M4CYX0_ANODA</name>
<feature type="transmembrane region" description="Helical" evidence="9">
    <location>
        <begin position="565"/>
        <end position="587"/>
    </location>
</feature>
<evidence type="ECO:0000256" key="8">
    <source>
        <dbReference type="ARBA" id="ARBA00023136"/>
    </source>
</evidence>
<feature type="domain" description="ABC transporter" evidence="10">
    <location>
        <begin position="18"/>
        <end position="255"/>
    </location>
</feature>
<dbReference type="PROSITE" id="PS50893">
    <property type="entry name" value="ABC_TRANSPORTER_2"/>
    <property type="match status" value="1"/>
</dbReference>
<dbReference type="InterPro" id="IPR003439">
    <property type="entry name" value="ABC_transporter-like_ATP-bd"/>
</dbReference>
<feature type="transmembrane region" description="Helical" evidence="9">
    <location>
        <begin position="346"/>
        <end position="364"/>
    </location>
</feature>
<feature type="transmembrane region" description="Helical" evidence="9">
    <location>
        <begin position="485"/>
        <end position="504"/>
    </location>
</feature>
<dbReference type="VEuPathDB" id="VectorBase:ADAR2_010041"/>
<evidence type="ECO:0000256" key="1">
    <source>
        <dbReference type="ARBA" id="ARBA00004141"/>
    </source>
</evidence>
<organism evidence="11">
    <name type="scientific">Anopheles darlingi</name>
    <name type="common">Mosquito</name>
    <dbReference type="NCBI Taxonomy" id="43151"/>
    <lineage>
        <taxon>Eukaryota</taxon>
        <taxon>Metazoa</taxon>
        <taxon>Ecdysozoa</taxon>
        <taxon>Arthropoda</taxon>
        <taxon>Hexapoda</taxon>
        <taxon>Insecta</taxon>
        <taxon>Pterygota</taxon>
        <taxon>Neoptera</taxon>
        <taxon>Endopterygota</taxon>
        <taxon>Diptera</taxon>
        <taxon>Nematocera</taxon>
        <taxon>Culicoidea</taxon>
        <taxon>Culicidae</taxon>
        <taxon>Anophelinae</taxon>
        <taxon>Anopheles</taxon>
    </lineage>
</organism>
<dbReference type="CDD" id="cd03213">
    <property type="entry name" value="ABCG_EPDR"/>
    <property type="match status" value="1"/>
</dbReference>
<evidence type="ECO:0000256" key="5">
    <source>
        <dbReference type="ARBA" id="ARBA00022741"/>
    </source>
</evidence>
<keyword evidence="3" id="KW-0813">Transport</keyword>
<comment type="subcellular location">
    <subcellularLocation>
        <location evidence="1">Membrane</location>
        <topology evidence="1">Multi-pass membrane protein</topology>
    </subcellularLocation>
</comment>
<accession>A0A2M4CYX0</accession>
<evidence type="ECO:0000256" key="9">
    <source>
        <dbReference type="SAM" id="Phobius"/>
    </source>
</evidence>
<dbReference type="InterPro" id="IPR050352">
    <property type="entry name" value="ABCG_transporters"/>
</dbReference>
<dbReference type="InterPro" id="IPR003593">
    <property type="entry name" value="AAA+_ATPase"/>
</dbReference>
<comment type="similarity">
    <text evidence="2">Belongs to the ABC transporter superfamily. ABCG family. Eye pigment precursor importer (TC 3.A.1.204) subfamily.</text>
</comment>
<dbReference type="Pfam" id="PF01061">
    <property type="entry name" value="ABC2_membrane"/>
    <property type="match status" value="1"/>
</dbReference>
<feature type="transmembrane region" description="Helical" evidence="9">
    <location>
        <begin position="417"/>
        <end position="442"/>
    </location>
</feature>
<dbReference type="EMBL" id="GGFL01006319">
    <property type="protein sequence ID" value="MBW70497.1"/>
    <property type="molecule type" value="Transcribed_RNA"/>
</dbReference>
<evidence type="ECO:0000256" key="4">
    <source>
        <dbReference type="ARBA" id="ARBA00022692"/>
    </source>
</evidence>
<dbReference type="PANTHER" id="PTHR48041:SF118">
    <property type="entry name" value="ATP-BINDING CASSETTE TRANSPORTER (ABC TRANSPORTER) FAMILY G MEMBER 16"/>
    <property type="match status" value="1"/>
</dbReference>
<dbReference type="AlphaFoldDB" id="A0A2M4CYX0"/>
<evidence type="ECO:0000256" key="6">
    <source>
        <dbReference type="ARBA" id="ARBA00022840"/>
    </source>
</evidence>
<dbReference type="GO" id="GO:0005886">
    <property type="term" value="C:plasma membrane"/>
    <property type="evidence" value="ECO:0007669"/>
    <property type="project" value="TreeGrafter"/>
</dbReference>
<sequence length="595" mass="67171">MSDSVEITIPLVQHGTNLVFQNICYRIGQRKKEKQLLKNISGKFRSGRLTAILGPSGAGKTTLLNVLSGFKTQGVSGNIGINNEVIDRHRYRQLVAYTAQDVALLPNITPRESLHYAADLKLPKDIGEQKKITIVNDVIAVLGLQKCADTRAQMLSGGEKKRLSIGMELVSNPQIMFFDEPTSGLDSVASYQVISYMKDLAQQGRCVVSVIHQPSSELLELFDDVYVVVDGRCLYQGSLDNLITTFAEAGFQCPPYYNRADFERGNDPRYGSQFFGFFQFMLASLLFLPAFIVPGYIPNKGGTNAFLVEGGHGSQYPISWWDQFSILTRRTTLGTIRNPALMGLRLFGHVLFGFTIGFVFSNVGDDASKVLSNISLLIAFLMFIIFANAMTVILTFPMEMAVFVREHKSNYYSVSAYYFSKLVADFPWMISGVTAFQLLMYYLSGQLLETDRIIMFWGICALFGWLSQVYGLIAGCLFPIEVSPFIVPASIIPALLFSGFFIRYNELMDFFKPLTLISYFRYGFEGLVQATYGHNRTELGCAEIFCYYRKTSKVLEALHMVPDRYWTDVLGLSIWIVFLHVVLYISLRFRLRWNR</sequence>